<dbReference type="PATRIC" id="fig|525309.8.peg.1027"/>
<dbReference type="GO" id="GO:0071555">
    <property type="term" value="P:cell wall organization"/>
    <property type="evidence" value="ECO:0007669"/>
    <property type="project" value="UniProtKB-UniRule"/>
</dbReference>
<evidence type="ECO:0000313" key="11">
    <source>
        <dbReference type="Proteomes" id="UP000003675"/>
    </source>
</evidence>
<gene>
    <name evidence="10" type="ORF">FC31_GL001016</name>
    <name evidence="9" type="ORF">HMPREF0494_0292</name>
</gene>
<keyword evidence="4 6" id="KW-0573">Peptidoglycan synthesis</keyword>
<feature type="domain" description="L,D-TPase catalytic" evidence="8">
    <location>
        <begin position="86"/>
        <end position="219"/>
    </location>
</feature>
<evidence type="ECO:0000313" key="10">
    <source>
        <dbReference type="EMBL" id="KRK57543.1"/>
    </source>
</evidence>
<accession>C8P4P8</accession>
<keyword evidence="5 6" id="KW-0961">Cell wall biogenesis/degradation</keyword>
<dbReference type="InterPro" id="IPR005490">
    <property type="entry name" value="LD_TPept_cat_dom"/>
</dbReference>
<reference evidence="9 11" key="1">
    <citation type="submission" date="2009-09" db="EMBL/GenBank/DDBJ databases">
        <authorList>
            <person name="Qin X."/>
            <person name="Bachman B."/>
            <person name="Battles P."/>
            <person name="Bell A."/>
            <person name="Bess C."/>
            <person name="Bickham C."/>
            <person name="Chaboub L."/>
            <person name="Chen D."/>
            <person name="Coyle M."/>
            <person name="Deiros D.R."/>
            <person name="Dinh H."/>
            <person name="Forbes L."/>
            <person name="Fowler G."/>
            <person name="Francisco L."/>
            <person name="Fu Q."/>
            <person name="Gubbala S."/>
            <person name="Hale W."/>
            <person name="Han Y."/>
            <person name="Hemphill L."/>
            <person name="Highlander S.K."/>
            <person name="Hirani K."/>
            <person name="Hogues M."/>
            <person name="Jackson L."/>
            <person name="Jakkamsetti A."/>
            <person name="Javaid M."/>
            <person name="Jiang H."/>
            <person name="Korchina V."/>
            <person name="Kovar C."/>
            <person name="Lara F."/>
            <person name="Lee S."/>
            <person name="Mata R."/>
            <person name="Mathew T."/>
            <person name="Moen C."/>
            <person name="Morales K."/>
            <person name="Munidasa M."/>
            <person name="Nazareth L."/>
            <person name="Ngo R."/>
            <person name="Nguyen L."/>
            <person name="Okwuonu G."/>
            <person name="Ongeri F."/>
            <person name="Patil S."/>
            <person name="Petrosino J."/>
            <person name="Pham C."/>
            <person name="Pham P."/>
            <person name="Pu L.-L."/>
            <person name="Puazo M."/>
            <person name="Raj R."/>
            <person name="Reid J."/>
            <person name="Rouhana J."/>
            <person name="Saada N."/>
            <person name="Shang Y."/>
            <person name="Simmons D."/>
            <person name="Thornton R."/>
            <person name="Warren J."/>
            <person name="Weissenberger G."/>
            <person name="Zhang J."/>
            <person name="Zhang L."/>
            <person name="Zhou C."/>
            <person name="Zhu D."/>
            <person name="Muzny D."/>
            <person name="Worley K."/>
            <person name="Gibbs R."/>
        </authorList>
    </citation>
    <scope>NUCLEOTIDE SEQUENCE [LARGE SCALE GENOMIC DNA]</scope>
    <source>
        <strain evidence="9 11">DSM 16041</strain>
    </source>
</reference>
<dbReference type="Gene3D" id="2.40.440.10">
    <property type="entry name" value="L,D-transpeptidase catalytic domain-like"/>
    <property type="match status" value="1"/>
</dbReference>
<sequence length="220" mass="24664">MKLAVKNRIYAGIYLVVAIVGMGPELRKSHRQSPKPARQAQLATDHQQAVHRSHSPARSSKMRVPIDWRKSSETVPYPDLAKTKDFWVKVSLKKNRTYLYDGQKLLYTMYSTGGMYKRNPQTGKMESMTPTGTYYAQSERGDSFFNSSLNEGANYYVSWLDHGTYLFHSVPTVAGGNYNVAEAKKLGKSTGSHGCIRLSVPDAQWMSTHLPVGTKIVIVN</sequence>
<dbReference type="OrthoDB" id="177750at2"/>
<dbReference type="SUPFAM" id="SSF141523">
    <property type="entry name" value="L,D-transpeptidase catalytic domain-like"/>
    <property type="match status" value="1"/>
</dbReference>
<evidence type="ECO:0000313" key="12">
    <source>
        <dbReference type="Proteomes" id="UP000051883"/>
    </source>
</evidence>
<dbReference type="CDD" id="cd16913">
    <property type="entry name" value="YkuD_like"/>
    <property type="match status" value="1"/>
</dbReference>
<dbReference type="GO" id="GO:0005576">
    <property type="term" value="C:extracellular region"/>
    <property type="evidence" value="ECO:0007669"/>
    <property type="project" value="TreeGrafter"/>
</dbReference>
<evidence type="ECO:0000256" key="3">
    <source>
        <dbReference type="ARBA" id="ARBA00022960"/>
    </source>
</evidence>
<protein>
    <submittedName>
        <fullName evidence="10">ErfK family cell surface protein</fullName>
    </submittedName>
    <submittedName>
        <fullName evidence="9">ErfK/YbiS/YcfS/YnhG</fullName>
    </submittedName>
</protein>
<dbReference type="GO" id="GO:0008360">
    <property type="term" value="P:regulation of cell shape"/>
    <property type="evidence" value="ECO:0007669"/>
    <property type="project" value="UniProtKB-UniRule"/>
</dbReference>
<dbReference type="RefSeq" id="WP_007123600.1">
    <property type="nucleotide sequence ID" value="NZ_AZDK01000025.1"/>
</dbReference>
<dbReference type="Pfam" id="PF03734">
    <property type="entry name" value="YkuD"/>
    <property type="match status" value="1"/>
</dbReference>
<dbReference type="STRING" id="525309.HMPREF0494_0292"/>
<evidence type="ECO:0000259" key="8">
    <source>
        <dbReference type="PROSITE" id="PS52029"/>
    </source>
</evidence>
<name>C8P4P8_9LACO</name>
<dbReference type="PROSITE" id="PS52029">
    <property type="entry name" value="LD_TPASE"/>
    <property type="match status" value="1"/>
</dbReference>
<organism evidence="9 11">
    <name type="scientific">Limosilactobacillus antri DSM 16041</name>
    <dbReference type="NCBI Taxonomy" id="525309"/>
    <lineage>
        <taxon>Bacteria</taxon>
        <taxon>Bacillati</taxon>
        <taxon>Bacillota</taxon>
        <taxon>Bacilli</taxon>
        <taxon>Lactobacillales</taxon>
        <taxon>Lactobacillaceae</taxon>
        <taxon>Limosilactobacillus</taxon>
    </lineage>
</organism>
<keyword evidence="3 6" id="KW-0133">Cell shape</keyword>
<dbReference type="eggNOG" id="COG1376">
    <property type="taxonomic scope" value="Bacteria"/>
</dbReference>
<dbReference type="EMBL" id="ACLL01000008">
    <property type="protein sequence ID" value="EEW54550.1"/>
    <property type="molecule type" value="Genomic_DNA"/>
</dbReference>
<evidence type="ECO:0000256" key="4">
    <source>
        <dbReference type="ARBA" id="ARBA00022984"/>
    </source>
</evidence>
<dbReference type="HOGENOM" id="CLU_089260_1_0_9"/>
<evidence type="ECO:0000256" key="7">
    <source>
        <dbReference type="SAM" id="MobiDB-lite"/>
    </source>
</evidence>
<dbReference type="GO" id="GO:0018104">
    <property type="term" value="P:peptidoglycan-protein cross-linking"/>
    <property type="evidence" value="ECO:0007669"/>
    <property type="project" value="TreeGrafter"/>
</dbReference>
<dbReference type="PANTHER" id="PTHR30582:SF2">
    <property type="entry name" value="L,D-TRANSPEPTIDASE YCIB-RELATED"/>
    <property type="match status" value="1"/>
</dbReference>
<dbReference type="Proteomes" id="UP000003675">
    <property type="component" value="Unassembled WGS sequence"/>
</dbReference>
<evidence type="ECO:0000256" key="1">
    <source>
        <dbReference type="ARBA" id="ARBA00004752"/>
    </source>
</evidence>
<evidence type="ECO:0000256" key="6">
    <source>
        <dbReference type="PROSITE-ProRule" id="PRU01373"/>
    </source>
</evidence>
<proteinExistence type="predicted"/>
<reference evidence="10 12" key="2">
    <citation type="journal article" date="2015" name="Genome Announc.">
        <title>Expanding the biotechnology potential of lactobacilli through comparative genomics of 213 strains and associated genera.</title>
        <authorList>
            <person name="Sun Z."/>
            <person name="Harris H.M."/>
            <person name="McCann A."/>
            <person name="Guo C."/>
            <person name="Argimon S."/>
            <person name="Zhang W."/>
            <person name="Yang X."/>
            <person name="Jeffery I.B."/>
            <person name="Cooney J.C."/>
            <person name="Kagawa T.F."/>
            <person name="Liu W."/>
            <person name="Song Y."/>
            <person name="Salvetti E."/>
            <person name="Wrobel A."/>
            <person name="Rasinkangas P."/>
            <person name="Parkhill J."/>
            <person name="Rea M.C."/>
            <person name="O'Sullivan O."/>
            <person name="Ritari J."/>
            <person name="Douillard F.P."/>
            <person name="Paul Ross R."/>
            <person name="Yang R."/>
            <person name="Briner A.E."/>
            <person name="Felis G.E."/>
            <person name="de Vos W.M."/>
            <person name="Barrangou R."/>
            <person name="Klaenhammer T.R."/>
            <person name="Caufield P.W."/>
            <person name="Cui Y."/>
            <person name="Zhang H."/>
            <person name="O'Toole P.W."/>
        </authorList>
    </citation>
    <scope>NUCLEOTIDE SEQUENCE [LARGE SCALE GENOMIC DNA]</scope>
    <source>
        <strain evidence="10 12">DSM 16041</strain>
    </source>
</reference>
<dbReference type="GO" id="GO:0016740">
    <property type="term" value="F:transferase activity"/>
    <property type="evidence" value="ECO:0007669"/>
    <property type="project" value="UniProtKB-KW"/>
</dbReference>
<dbReference type="PANTHER" id="PTHR30582">
    <property type="entry name" value="L,D-TRANSPEPTIDASE"/>
    <property type="match status" value="1"/>
</dbReference>
<keyword evidence="12" id="KW-1185">Reference proteome</keyword>
<dbReference type="Proteomes" id="UP000051883">
    <property type="component" value="Unassembled WGS sequence"/>
</dbReference>
<feature type="region of interest" description="Disordered" evidence="7">
    <location>
        <begin position="27"/>
        <end position="63"/>
    </location>
</feature>
<dbReference type="UniPathway" id="UPA00219"/>
<feature type="active site" description="Proton donor/acceptor" evidence="6">
    <location>
        <position position="168"/>
    </location>
</feature>
<comment type="pathway">
    <text evidence="1 6">Cell wall biogenesis; peptidoglycan biosynthesis.</text>
</comment>
<feature type="active site" description="Nucleophile" evidence="6">
    <location>
        <position position="195"/>
    </location>
</feature>
<dbReference type="InterPro" id="IPR038063">
    <property type="entry name" value="Transpep_catalytic_dom"/>
</dbReference>
<dbReference type="InterPro" id="IPR050979">
    <property type="entry name" value="LD-transpeptidase"/>
</dbReference>
<evidence type="ECO:0000313" key="9">
    <source>
        <dbReference type="EMBL" id="EEW54550.1"/>
    </source>
</evidence>
<evidence type="ECO:0000256" key="2">
    <source>
        <dbReference type="ARBA" id="ARBA00022679"/>
    </source>
</evidence>
<comment type="caution">
    <text evidence="9">The sequence shown here is derived from an EMBL/GenBank/DDBJ whole genome shotgun (WGS) entry which is preliminary data.</text>
</comment>
<dbReference type="GO" id="GO:0071972">
    <property type="term" value="F:peptidoglycan L,D-transpeptidase activity"/>
    <property type="evidence" value="ECO:0007669"/>
    <property type="project" value="TreeGrafter"/>
</dbReference>
<evidence type="ECO:0000256" key="5">
    <source>
        <dbReference type="ARBA" id="ARBA00023316"/>
    </source>
</evidence>
<keyword evidence="2" id="KW-0808">Transferase</keyword>
<dbReference type="EMBL" id="AZDK01000025">
    <property type="protein sequence ID" value="KRK57543.1"/>
    <property type="molecule type" value="Genomic_DNA"/>
</dbReference>
<dbReference type="AlphaFoldDB" id="C8P4P8"/>